<dbReference type="SUPFAM" id="SSF53474">
    <property type="entry name" value="alpha/beta-Hydrolases"/>
    <property type="match status" value="1"/>
</dbReference>
<accession>A0A553FNV2</accession>
<dbReference type="InterPro" id="IPR029058">
    <property type="entry name" value="AB_hydrolase_fold"/>
</dbReference>
<dbReference type="InterPro" id="IPR010427">
    <property type="entry name" value="DUF1023"/>
</dbReference>
<organism evidence="3 4">
    <name type="scientific">Corynebacterium hiratae</name>
    <dbReference type="NCBI Taxonomy" id="3139423"/>
    <lineage>
        <taxon>Bacteria</taxon>
        <taxon>Bacillati</taxon>
        <taxon>Actinomycetota</taxon>
        <taxon>Actinomycetes</taxon>
        <taxon>Mycobacteriales</taxon>
        <taxon>Corynebacteriaceae</taxon>
        <taxon>Corynebacterium</taxon>
    </lineage>
</organism>
<dbReference type="RefSeq" id="WP_144014050.1">
    <property type="nucleotide sequence ID" value="NZ_VKDK01000030.1"/>
</dbReference>
<proteinExistence type="predicted"/>
<dbReference type="Proteomes" id="UP000320443">
    <property type="component" value="Unassembled WGS sequence"/>
</dbReference>
<gene>
    <name evidence="3" type="ORF">FNY97_12525</name>
</gene>
<feature type="region of interest" description="Disordered" evidence="1">
    <location>
        <begin position="328"/>
        <end position="354"/>
    </location>
</feature>
<comment type="caution">
    <text evidence="3">The sequence shown here is derived from an EMBL/GenBank/DDBJ whole genome shotgun (WGS) entry which is preliminary data.</text>
</comment>
<reference evidence="3 4" key="1">
    <citation type="submission" date="2019-07" db="EMBL/GenBank/DDBJ databases">
        <title>Draft genome of C. aurimucosum strain 2274.</title>
        <authorList>
            <person name="Pacheco L.G.C."/>
            <person name="Aguiar E.R.G.R."/>
            <person name="Santos C.S."/>
            <person name="Rocha D.J.P.G."/>
            <person name="Sant'Anna L.O."/>
            <person name="Mattos-Guaraldi A.L."/>
            <person name="Santos L.S."/>
        </authorList>
    </citation>
    <scope>NUCLEOTIDE SEQUENCE [LARGE SCALE GENOMIC DNA]</scope>
    <source>
        <strain evidence="3 4">2274</strain>
    </source>
</reference>
<protein>
    <recommendedName>
        <fullName evidence="2">DUF1023 domain-containing protein</fullName>
    </recommendedName>
</protein>
<sequence>MSAAEAMRAEAYRLEDYAAELSRYIDASHHHWVALAISGAAADAARGTLHSATDALQGPAQQMRVAAHIVSLYAPLMERIEQLRARALRLAVVPALAEPASAVLGHLDTLADALDWACARQLNALCTPELGEPPTRLEDFSELSLAELHEVQLTMASEEVRSLVAANPDLTVLEASPGRLVVLVDPENIGTHAAQVSTFVGGVGSSEPGSWPTAVERARAIAHATHGPAVAWIGYAAPTSLSRAAHEEPARRGATELIRFQRALRQRFPGAQHMVIGYSYGSVVAGKAAQQDYVADDVVLVGSPGASVAHASQLHGRVWSARNAEDPIAATTGPRGGIHGPDPSSPAFGATAVPGAGGLPGDHGSYWKDPAFLRGLGVIAQRY</sequence>
<dbReference type="Pfam" id="PF06259">
    <property type="entry name" value="Abhydrolase_8"/>
    <property type="match status" value="1"/>
</dbReference>
<feature type="domain" description="DUF1023" evidence="2">
    <location>
        <begin position="193"/>
        <end position="331"/>
    </location>
</feature>
<dbReference type="EMBL" id="VKDK01000030">
    <property type="protein sequence ID" value="TRX58924.1"/>
    <property type="molecule type" value="Genomic_DNA"/>
</dbReference>
<keyword evidence="4" id="KW-1185">Reference proteome</keyword>
<dbReference type="AlphaFoldDB" id="A0A553FNV2"/>
<evidence type="ECO:0000313" key="4">
    <source>
        <dbReference type="Proteomes" id="UP000320443"/>
    </source>
</evidence>
<name>A0A553FNV2_9CORY</name>
<dbReference type="Gene3D" id="3.40.50.1820">
    <property type="entry name" value="alpha/beta hydrolase"/>
    <property type="match status" value="1"/>
</dbReference>
<evidence type="ECO:0000259" key="2">
    <source>
        <dbReference type="Pfam" id="PF06259"/>
    </source>
</evidence>
<evidence type="ECO:0000256" key="1">
    <source>
        <dbReference type="SAM" id="MobiDB-lite"/>
    </source>
</evidence>
<evidence type="ECO:0000313" key="3">
    <source>
        <dbReference type="EMBL" id="TRX58924.1"/>
    </source>
</evidence>